<dbReference type="SMART" id="SM00382">
    <property type="entry name" value="AAA"/>
    <property type="match status" value="2"/>
</dbReference>
<feature type="compositionally biased region" description="Polar residues" evidence="6">
    <location>
        <begin position="523"/>
        <end position="538"/>
    </location>
</feature>
<dbReference type="RefSeq" id="WP_006559909.1">
    <property type="nucleotide sequence ID" value="NZ_BABS01000134.1"/>
</dbReference>
<feature type="domain" description="ABC transporter" evidence="7">
    <location>
        <begin position="4"/>
        <end position="245"/>
    </location>
</feature>
<evidence type="ECO:0000256" key="4">
    <source>
        <dbReference type="ARBA" id="ARBA00061571"/>
    </source>
</evidence>
<name>F7VHP0_9PROT</name>
<evidence type="ECO:0000256" key="6">
    <source>
        <dbReference type="SAM" id="MobiDB-lite"/>
    </source>
</evidence>
<dbReference type="PROSITE" id="PS50893">
    <property type="entry name" value="ABC_TRANSPORTER_2"/>
    <property type="match status" value="2"/>
</dbReference>
<sequence length="632" mass="68883">MSLLVISDLTLRIAGRTLLDQADLSIEPGRKVGLVGRNGAGKSTLLAAIAGDIAPDGGEIRLSARARMARVKQEAPADGASLIETVLAGDTERTALLTEAETATDPVRIAEIHERLRAIGAESAPARAASVLAGLGFNAEAQLRPVSDFSGGWRMRVSLATALFLEPDLLLLDEPTNHLDLEATLWLETWLIRFAGAALIVSHDRGLLDSCVDAIAHLDKGKLTLTPGGYENFVRIRTEHALQQARQAEKIAAQRAHMQSFVDRFRAKATKARQAQARLKALEKLPAIEAVVEDAPTRFAFPEPEQLPPPMLTMNRVSVGYGGKPVLSNISLRLDMEDRIALLGANGNGKSTFAKLVAGRLEPLSGTLERNPRLKIGYFAQHQAEELVLNDTPIDHMARALPKALPPVIRAQLARFGLDADRAETPVRDLSGGEKARLLLALATRDAPQLLILDEPTNHLDLDARDALVRALSEFEGAVLLISHDPHLVELVADRLWLVADGKVTPFEGDMAEYKSWLIEQNRSANRSAKQQDTASQQSRKDDRRERAEARKAQAPLRKIIKDAESRLAKLAAERAKIEASLADPALYTDGKAEDVTRLNTRLAAIGKEQAEVEERWLEAEAELEAANAEED</sequence>
<dbReference type="InterPro" id="IPR027417">
    <property type="entry name" value="P-loop_NTPase"/>
</dbReference>
<dbReference type="FunFam" id="3.40.50.300:FF:000011">
    <property type="entry name" value="Putative ABC transporter ATP-binding component"/>
    <property type="match status" value="1"/>
</dbReference>
<dbReference type="Gene3D" id="1.10.287.380">
    <property type="entry name" value="Valyl-tRNA synthetase, C-terminal domain"/>
    <property type="match status" value="1"/>
</dbReference>
<dbReference type="CDD" id="cd03221">
    <property type="entry name" value="ABCF_EF-3"/>
    <property type="match status" value="2"/>
</dbReference>
<proteinExistence type="inferred from homology"/>
<evidence type="ECO:0000256" key="3">
    <source>
        <dbReference type="ARBA" id="ARBA00022840"/>
    </source>
</evidence>
<evidence type="ECO:0000256" key="2">
    <source>
        <dbReference type="ARBA" id="ARBA00022741"/>
    </source>
</evidence>
<accession>F7VHP0</accession>
<comment type="caution">
    <text evidence="8">The sequence shown here is derived from an EMBL/GenBank/DDBJ whole genome shotgun (WGS) entry which is preliminary data.</text>
</comment>
<dbReference type="InterPro" id="IPR032781">
    <property type="entry name" value="ABC_tran_Xtn"/>
</dbReference>
<dbReference type="Pfam" id="PF12848">
    <property type="entry name" value="ABC_tran_Xtn"/>
    <property type="match status" value="1"/>
</dbReference>
<evidence type="ECO:0000256" key="1">
    <source>
        <dbReference type="ARBA" id="ARBA00022737"/>
    </source>
</evidence>
<dbReference type="GO" id="GO:0003677">
    <property type="term" value="F:DNA binding"/>
    <property type="evidence" value="ECO:0007669"/>
    <property type="project" value="InterPro"/>
</dbReference>
<dbReference type="Gene3D" id="3.40.50.300">
    <property type="entry name" value="P-loop containing nucleotide triphosphate hydrolases"/>
    <property type="match status" value="2"/>
</dbReference>
<dbReference type="InterPro" id="IPR032524">
    <property type="entry name" value="ABC_tran_C"/>
</dbReference>
<dbReference type="Proteomes" id="UP000004319">
    <property type="component" value="Unassembled WGS sequence"/>
</dbReference>
<keyword evidence="2" id="KW-0547">Nucleotide-binding</keyword>
<feature type="compositionally biased region" description="Basic and acidic residues" evidence="6">
    <location>
        <begin position="539"/>
        <end position="552"/>
    </location>
</feature>
<evidence type="ECO:0000256" key="5">
    <source>
        <dbReference type="ARBA" id="ARBA00069073"/>
    </source>
</evidence>
<keyword evidence="1" id="KW-0677">Repeat</keyword>
<dbReference type="PROSITE" id="PS00211">
    <property type="entry name" value="ABC_TRANSPORTER_1"/>
    <property type="match status" value="2"/>
</dbReference>
<dbReference type="Pfam" id="PF16326">
    <property type="entry name" value="ABC_tran_CTD"/>
    <property type="match status" value="1"/>
</dbReference>
<evidence type="ECO:0000313" key="9">
    <source>
        <dbReference type="Proteomes" id="UP000004319"/>
    </source>
</evidence>
<gene>
    <name evidence="8" type="ORF">ATPR_2889</name>
</gene>
<dbReference type="PANTHER" id="PTHR19211">
    <property type="entry name" value="ATP-BINDING TRANSPORT PROTEIN-RELATED"/>
    <property type="match status" value="1"/>
</dbReference>
<dbReference type="InterPro" id="IPR037118">
    <property type="entry name" value="Val-tRNA_synth_C_sf"/>
</dbReference>
<dbReference type="InterPro" id="IPR003439">
    <property type="entry name" value="ABC_transporter-like_ATP-bd"/>
</dbReference>
<dbReference type="AlphaFoldDB" id="F7VHP0"/>
<dbReference type="InterPro" id="IPR050611">
    <property type="entry name" value="ABCF"/>
</dbReference>
<dbReference type="PANTHER" id="PTHR19211:SF14">
    <property type="entry name" value="ATP-BINDING CASSETTE SUB-FAMILY F MEMBER 1"/>
    <property type="match status" value="1"/>
</dbReference>
<reference evidence="8 9" key="1">
    <citation type="journal article" date="2011" name="Biochem. Biophys. Res. Commun.">
        <title>Increased number of Arginine-based salt bridges contributes to the thermotolerance of thermotolerant acetic acid bacteria, Acetobacter tropicalis SKU1100.</title>
        <authorList>
            <person name="Matsutani M."/>
            <person name="Hirakawa H."/>
            <person name="Nishikura M."/>
            <person name="Soemphol W."/>
            <person name="Ali I.A.I."/>
            <person name="Yakushi T."/>
            <person name="Matsushita K."/>
        </authorList>
    </citation>
    <scope>NUCLEOTIDE SEQUENCE [LARGE SCALE GENOMIC DNA]</scope>
    <source>
        <strain evidence="8 9">NBRC 101654</strain>
    </source>
</reference>
<feature type="region of interest" description="Disordered" evidence="6">
    <location>
        <begin position="523"/>
        <end position="556"/>
    </location>
</feature>
<keyword evidence="3 8" id="KW-0067">ATP-binding</keyword>
<protein>
    <recommendedName>
        <fullName evidence="5">Probable ATP-binding protein YheS</fullName>
    </recommendedName>
</protein>
<organism evidence="8 9">
    <name type="scientific">Acetobacter tropicalis NBRC 101654</name>
    <dbReference type="NCBI Taxonomy" id="749388"/>
    <lineage>
        <taxon>Bacteria</taxon>
        <taxon>Pseudomonadati</taxon>
        <taxon>Pseudomonadota</taxon>
        <taxon>Alphaproteobacteria</taxon>
        <taxon>Acetobacterales</taxon>
        <taxon>Acetobacteraceae</taxon>
        <taxon>Acetobacter</taxon>
    </lineage>
</organism>
<evidence type="ECO:0000259" key="7">
    <source>
        <dbReference type="PROSITE" id="PS50893"/>
    </source>
</evidence>
<dbReference type="SUPFAM" id="SSF52540">
    <property type="entry name" value="P-loop containing nucleoside triphosphate hydrolases"/>
    <property type="match status" value="2"/>
</dbReference>
<dbReference type="FunFam" id="3.40.50.300:FF:002053">
    <property type="entry name" value="ABC transporter ATP-binding protein"/>
    <property type="match status" value="1"/>
</dbReference>
<comment type="similarity">
    <text evidence="4">Belongs to the ABC transporter superfamily. ABCF family. YheS subfamily.</text>
</comment>
<dbReference type="EMBL" id="BABS01000134">
    <property type="protein sequence ID" value="GAA09885.1"/>
    <property type="molecule type" value="Genomic_DNA"/>
</dbReference>
<dbReference type="Pfam" id="PF00005">
    <property type="entry name" value="ABC_tran"/>
    <property type="match status" value="2"/>
</dbReference>
<dbReference type="GO" id="GO:0016887">
    <property type="term" value="F:ATP hydrolysis activity"/>
    <property type="evidence" value="ECO:0007669"/>
    <property type="project" value="InterPro"/>
</dbReference>
<feature type="domain" description="ABC transporter" evidence="7">
    <location>
        <begin position="312"/>
        <end position="526"/>
    </location>
</feature>
<evidence type="ECO:0000313" key="8">
    <source>
        <dbReference type="EMBL" id="GAA09885.1"/>
    </source>
</evidence>
<dbReference type="InterPro" id="IPR003593">
    <property type="entry name" value="AAA+_ATPase"/>
</dbReference>
<dbReference type="GO" id="GO:0005524">
    <property type="term" value="F:ATP binding"/>
    <property type="evidence" value="ECO:0007669"/>
    <property type="project" value="UniProtKB-KW"/>
</dbReference>
<dbReference type="InterPro" id="IPR017871">
    <property type="entry name" value="ABC_transporter-like_CS"/>
</dbReference>